<feature type="transmembrane region" description="Helical" evidence="7">
    <location>
        <begin position="310"/>
        <end position="328"/>
    </location>
</feature>
<protein>
    <submittedName>
        <fullName evidence="9">ABC transporter permease</fullName>
    </submittedName>
</protein>
<accession>A0ABV6TZY4</accession>
<proteinExistence type="inferred from homology"/>
<reference evidence="9 10" key="1">
    <citation type="submission" date="2024-09" db="EMBL/GenBank/DDBJ databases">
        <authorList>
            <person name="Sun Q."/>
            <person name="Mori K."/>
        </authorList>
    </citation>
    <scope>NUCLEOTIDE SEQUENCE [LARGE SCALE GENOMIC DNA]</scope>
    <source>
        <strain evidence="9 10">TBRC 1851</strain>
    </source>
</reference>
<name>A0ABV6TZY4_9ACTN</name>
<comment type="similarity">
    <text evidence="7">Belongs to the binding-protein-dependent transport system permease family.</text>
</comment>
<dbReference type="PROSITE" id="PS50928">
    <property type="entry name" value="ABC_TM1"/>
    <property type="match status" value="1"/>
</dbReference>
<dbReference type="PANTHER" id="PTHR43386">
    <property type="entry name" value="OLIGOPEPTIDE TRANSPORT SYSTEM PERMEASE PROTEIN APPC"/>
    <property type="match status" value="1"/>
</dbReference>
<dbReference type="InterPro" id="IPR050366">
    <property type="entry name" value="BP-dependent_transpt_permease"/>
</dbReference>
<dbReference type="Gene3D" id="1.10.3720.10">
    <property type="entry name" value="MetI-like"/>
    <property type="match status" value="1"/>
</dbReference>
<gene>
    <name evidence="9" type="ORF">ACFHYQ_05595</name>
</gene>
<evidence type="ECO:0000256" key="5">
    <source>
        <dbReference type="ARBA" id="ARBA00022989"/>
    </source>
</evidence>
<dbReference type="RefSeq" id="WP_394299991.1">
    <property type="nucleotide sequence ID" value="NZ_JBHMQT010000006.1"/>
</dbReference>
<keyword evidence="10" id="KW-1185">Reference proteome</keyword>
<keyword evidence="2 7" id="KW-0813">Transport</keyword>
<keyword evidence="6 7" id="KW-0472">Membrane</keyword>
<evidence type="ECO:0000313" key="10">
    <source>
        <dbReference type="Proteomes" id="UP001589870"/>
    </source>
</evidence>
<feature type="transmembrane region" description="Helical" evidence="7">
    <location>
        <begin position="14"/>
        <end position="38"/>
    </location>
</feature>
<organism evidence="9 10">
    <name type="scientific">Sphaerimonospora cavernae</name>
    <dbReference type="NCBI Taxonomy" id="1740611"/>
    <lineage>
        <taxon>Bacteria</taxon>
        <taxon>Bacillati</taxon>
        <taxon>Actinomycetota</taxon>
        <taxon>Actinomycetes</taxon>
        <taxon>Streptosporangiales</taxon>
        <taxon>Streptosporangiaceae</taxon>
        <taxon>Sphaerimonospora</taxon>
    </lineage>
</organism>
<evidence type="ECO:0000259" key="8">
    <source>
        <dbReference type="PROSITE" id="PS50928"/>
    </source>
</evidence>
<comment type="subcellular location">
    <subcellularLocation>
        <location evidence="1 7">Cell membrane</location>
        <topology evidence="1 7">Multi-pass membrane protein</topology>
    </subcellularLocation>
</comment>
<dbReference type="Proteomes" id="UP001589870">
    <property type="component" value="Unassembled WGS sequence"/>
</dbReference>
<keyword evidence="3" id="KW-1003">Cell membrane</keyword>
<keyword evidence="4 7" id="KW-0812">Transmembrane</keyword>
<keyword evidence="5 7" id="KW-1133">Transmembrane helix</keyword>
<feature type="transmembrane region" description="Helical" evidence="7">
    <location>
        <begin position="71"/>
        <end position="93"/>
    </location>
</feature>
<evidence type="ECO:0000256" key="1">
    <source>
        <dbReference type="ARBA" id="ARBA00004651"/>
    </source>
</evidence>
<evidence type="ECO:0000256" key="7">
    <source>
        <dbReference type="RuleBase" id="RU363032"/>
    </source>
</evidence>
<dbReference type="EMBL" id="JBHMQT010000006">
    <property type="protein sequence ID" value="MFC0861767.1"/>
    <property type="molecule type" value="Genomic_DNA"/>
</dbReference>
<feature type="transmembrane region" description="Helical" evidence="7">
    <location>
        <begin position="259"/>
        <end position="284"/>
    </location>
</feature>
<comment type="caution">
    <text evidence="9">The sequence shown here is derived from an EMBL/GenBank/DDBJ whole genome shotgun (WGS) entry which is preliminary data.</text>
</comment>
<dbReference type="InterPro" id="IPR000515">
    <property type="entry name" value="MetI-like"/>
</dbReference>
<evidence type="ECO:0000313" key="9">
    <source>
        <dbReference type="EMBL" id="MFC0861767.1"/>
    </source>
</evidence>
<dbReference type="PANTHER" id="PTHR43386:SF1">
    <property type="entry name" value="D,D-DIPEPTIDE TRANSPORT SYSTEM PERMEASE PROTEIN DDPC-RELATED"/>
    <property type="match status" value="1"/>
</dbReference>
<feature type="transmembrane region" description="Helical" evidence="7">
    <location>
        <begin position="44"/>
        <end position="64"/>
    </location>
</feature>
<dbReference type="InterPro" id="IPR035906">
    <property type="entry name" value="MetI-like_sf"/>
</dbReference>
<feature type="transmembrane region" description="Helical" evidence="7">
    <location>
        <begin position="142"/>
        <end position="166"/>
    </location>
</feature>
<evidence type="ECO:0000256" key="2">
    <source>
        <dbReference type="ARBA" id="ARBA00022448"/>
    </source>
</evidence>
<dbReference type="SUPFAM" id="SSF161098">
    <property type="entry name" value="MetI-like"/>
    <property type="match status" value="1"/>
</dbReference>
<feature type="transmembrane region" description="Helical" evidence="7">
    <location>
        <begin position="173"/>
        <end position="197"/>
    </location>
</feature>
<feature type="domain" description="ABC transmembrane type-1" evidence="8">
    <location>
        <begin position="138"/>
        <end position="328"/>
    </location>
</feature>
<dbReference type="Pfam" id="PF00528">
    <property type="entry name" value="BPD_transp_1"/>
    <property type="match status" value="1"/>
</dbReference>
<evidence type="ECO:0000256" key="4">
    <source>
        <dbReference type="ARBA" id="ARBA00022692"/>
    </source>
</evidence>
<evidence type="ECO:0000256" key="3">
    <source>
        <dbReference type="ARBA" id="ARBA00022475"/>
    </source>
</evidence>
<sequence>MPRETTTMIPRRRLISLGAGLTAVGVFLLALGLVAPLIVAVRVLLALAGVVTAFSGVSRLVWGLRRQRVDLLPWVCLAWLSVLIVAAVLAPALPLKEHRDVAATLLEPVYLEPLRYYDHPLGTNGAGLDMLARCLYGARTSLAVSLLAVTIGTVLGGAIGVIAGYYRRGVESVIGVLTNALLAVPPLILLIALSTLLEPSIRNMVLVLSLLTVPSMIRLARANTISFRQREFVFAAEAMGAGRLRIMARELVPNVLPPLLSMAVVVISGLIVAEASLSFLGLGVRPPEPTWGNMIAEAQGGVLQKHPSMVLVPGAFLFLTVFAFNVLGEKAQKRWNPRSAAS</sequence>
<feature type="transmembrane region" description="Helical" evidence="7">
    <location>
        <begin position="203"/>
        <end position="220"/>
    </location>
</feature>
<dbReference type="CDD" id="cd06261">
    <property type="entry name" value="TM_PBP2"/>
    <property type="match status" value="1"/>
</dbReference>
<evidence type="ECO:0000256" key="6">
    <source>
        <dbReference type="ARBA" id="ARBA00023136"/>
    </source>
</evidence>